<sequence length="98" mass="10895">MASTAPLNLARSLPTAIGQGDSSYSIWCLSDGTPFTKGLNYPVHYDSVISSREKGAFWYEQVELEPPSRPQGWSTEEWRIACDAVAHGVTVTIFERMQ</sequence>
<organism evidence="2">
    <name type="scientific">Perkinsus marinus (strain ATCC 50983 / TXsc)</name>
    <dbReference type="NCBI Taxonomy" id="423536"/>
    <lineage>
        <taxon>Eukaryota</taxon>
        <taxon>Sar</taxon>
        <taxon>Alveolata</taxon>
        <taxon>Perkinsozoa</taxon>
        <taxon>Perkinsea</taxon>
        <taxon>Perkinsida</taxon>
        <taxon>Perkinsidae</taxon>
        <taxon>Perkinsus</taxon>
    </lineage>
</organism>
<dbReference type="OrthoDB" id="439969at2759"/>
<protein>
    <submittedName>
        <fullName evidence="1">Uncharacterized protein</fullName>
    </submittedName>
</protein>
<dbReference type="Proteomes" id="UP000007800">
    <property type="component" value="Unassembled WGS sequence"/>
</dbReference>
<dbReference type="RefSeq" id="XP_002777053.1">
    <property type="nucleotide sequence ID" value="XM_002777007.1"/>
</dbReference>
<name>C5L2Y2_PERM5</name>
<keyword evidence="2" id="KW-1185">Reference proteome</keyword>
<dbReference type="EMBL" id="GG678669">
    <property type="protein sequence ID" value="EER08869.1"/>
    <property type="molecule type" value="Genomic_DNA"/>
</dbReference>
<dbReference type="InParanoid" id="C5L2Y2"/>
<evidence type="ECO:0000313" key="2">
    <source>
        <dbReference type="Proteomes" id="UP000007800"/>
    </source>
</evidence>
<dbReference type="AlphaFoldDB" id="C5L2Y2"/>
<reference evidence="1 2" key="1">
    <citation type="submission" date="2008-07" db="EMBL/GenBank/DDBJ databases">
        <authorList>
            <person name="El-Sayed N."/>
            <person name="Caler E."/>
            <person name="Inman J."/>
            <person name="Amedeo P."/>
            <person name="Hass B."/>
            <person name="Wortman J."/>
        </authorList>
    </citation>
    <scope>NUCLEOTIDE SEQUENCE [LARGE SCALE GENOMIC DNA]</scope>
    <source>
        <strain evidence="2">ATCC 50983 / TXsc</strain>
    </source>
</reference>
<dbReference type="GeneID" id="9064701"/>
<accession>C5L2Y2</accession>
<evidence type="ECO:0000313" key="1">
    <source>
        <dbReference type="EMBL" id="EER08869.1"/>
    </source>
</evidence>
<proteinExistence type="predicted"/>
<gene>
    <name evidence="1" type="ORF">Pmar_PMAR003117</name>
</gene>